<dbReference type="CDD" id="cd12148">
    <property type="entry name" value="fungal_TF_MHR"/>
    <property type="match status" value="1"/>
</dbReference>
<comment type="subcellular location">
    <subcellularLocation>
        <location evidence="1">Nucleus</location>
    </subcellularLocation>
</comment>
<accession>A0A9W9PYH7</accession>
<reference evidence="6" key="2">
    <citation type="journal article" date="2023" name="IMA Fungus">
        <title>Comparative genomic study of the Penicillium genus elucidates a diverse pangenome and 15 lateral gene transfer events.</title>
        <authorList>
            <person name="Petersen C."/>
            <person name="Sorensen T."/>
            <person name="Nielsen M.R."/>
            <person name="Sondergaard T.E."/>
            <person name="Sorensen J.L."/>
            <person name="Fitzpatrick D.A."/>
            <person name="Frisvad J.C."/>
            <person name="Nielsen K.L."/>
        </authorList>
    </citation>
    <scope>NUCLEOTIDE SEQUENCE</scope>
    <source>
        <strain evidence="6">IBT 21472</strain>
    </source>
</reference>
<evidence type="ECO:0000256" key="4">
    <source>
        <dbReference type="ARBA" id="ARBA00023242"/>
    </source>
</evidence>
<dbReference type="EMBL" id="JAPZBO010000004">
    <property type="protein sequence ID" value="KAJ5318257.1"/>
    <property type="molecule type" value="Genomic_DNA"/>
</dbReference>
<reference evidence="6" key="1">
    <citation type="submission" date="2022-12" db="EMBL/GenBank/DDBJ databases">
        <authorList>
            <person name="Petersen C."/>
        </authorList>
    </citation>
    <scope>NUCLEOTIDE SEQUENCE</scope>
    <source>
        <strain evidence="6">IBT 21472</strain>
    </source>
</reference>
<keyword evidence="7" id="KW-1185">Reference proteome</keyword>
<dbReference type="GO" id="GO:0006351">
    <property type="term" value="P:DNA-templated transcription"/>
    <property type="evidence" value="ECO:0007669"/>
    <property type="project" value="InterPro"/>
</dbReference>
<gene>
    <name evidence="6" type="ORF">N7476_004677</name>
</gene>
<evidence type="ECO:0000313" key="6">
    <source>
        <dbReference type="EMBL" id="KAJ5318257.1"/>
    </source>
</evidence>
<evidence type="ECO:0000313" key="7">
    <source>
        <dbReference type="Proteomes" id="UP001147746"/>
    </source>
</evidence>
<sequence length="311" mass="34511">MREEEPLTTCSFVGVAVRAAQMFGLHKDLQHFQDTASLQMIAEIRRRVWWHIYALDVLVTTAAGLPLLIDRSSFDVALPSDVREDLWETTQAQPYMGLAYSAESVPGLIASASAGGISIRKYIILSCANRFASFQWCWPGNHQPLHALMVLLEDFERDPTASDAVATRRLIDETVALCDTGGGVNSTDGRTDARRRPLTEGGREAWDLIRELRGTVYVKLGLDPDILPTREQVTDLARRLLEDIGMNPNVLVEGENYILHDTLTMIATDTLDCPPFTSVANVSAIDLMGESSAISPSLCFDWNDWNTLFPI</sequence>
<evidence type="ECO:0000259" key="5">
    <source>
        <dbReference type="SMART" id="SM00906"/>
    </source>
</evidence>
<dbReference type="PANTHER" id="PTHR31001:SF40">
    <property type="entry name" value="ZN(II)2CYS6 TRANSCRIPTION FACTOR (EUROFUNG)"/>
    <property type="match status" value="1"/>
</dbReference>
<dbReference type="PANTHER" id="PTHR31001">
    <property type="entry name" value="UNCHARACTERIZED TRANSCRIPTIONAL REGULATORY PROTEIN"/>
    <property type="match status" value="1"/>
</dbReference>
<dbReference type="SMART" id="SM00906">
    <property type="entry name" value="Fungal_trans"/>
    <property type="match status" value="1"/>
</dbReference>
<proteinExistence type="predicted"/>
<keyword evidence="3" id="KW-0804">Transcription</keyword>
<name>A0A9W9PYH7_9EURO</name>
<dbReference type="InterPro" id="IPR007219">
    <property type="entry name" value="XnlR_reg_dom"/>
</dbReference>
<dbReference type="Proteomes" id="UP001147746">
    <property type="component" value="Unassembled WGS sequence"/>
</dbReference>
<dbReference type="AlphaFoldDB" id="A0A9W9PYH7"/>
<dbReference type="GO" id="GO:0005634">
    <property type="term" value="C:nucleus"/>
    <property type="evidence" value="ECO:0007669"/>
    <property type="project" value="UniProtKB-SubCell"/>
</dbReference>
<evidence type="ECO:0000256" key="2">
    <source>
        <dbReference type="ARBA" id="ARBA00023015"/>
    </source>
</evidence>
<protein>
    <recommendedName>
        <fullName evidence="5">Xylanolytic transcriptional activator regulatory domain-containing protein</fullName>
    </recommendedName>
</protein>
<keyword evidence="4" id="KW-0539">Nucleus</keyword>
<dbReference type="Pfam" id="PF04082">
    <property type="entry name" value="Fungal_trans"/>
    <property type="match status" value="1"/>
</dbReference>
<dbReference type="InterPro" id="IPR050613">
    <property type="entry name" value="Sec_Metabolite_Reg"/>
</dbReference>
<feature type="domain" description="Xylanolytic transcriptional activator regulatory" evidence="5">
    <location>
        <begin position="9"/>
        <end position="85"/>
    </location>
</feature>
<dbReference type="GO" id="GO:0003677">
    <property type="term" value="F:DNA binding"/>
    <property type="evidence" value="ECO:0007669"/>
    <property type="project" value="InterPro"/>
</dbReference>
<organism evidence="6 7">
    <name type="scientific">Penicillium atrosanguineum</name>
    <dbReference type="NCBI Taxonomy" id="1132637"/>
    <lineage>
        <taxon>Eukaryota</taxon>
        <taxon>Fungi</taxon>
        <taxon>Dikarya</taxon>
        <taxon>Ascomycota</taxon>
        <taxon>Pezizomycotina</taxon>
        <taxon>Eurotiomycetes</taxon>
        <taxon>Eurotiomycetidae</taxon>
        <taxon>Eurotiales</taxon>
        <taxon>Aspergillaceae</taxon>
        <taxon>Penicillium</taxon>
    </lineage>
</organism>
<comment type="caution">
    <text evidence="6">The sequence shown here is derived from an EMBL/GenBank/DDBJ whole genome shotgun (WGS) entry which is preliminary data.</text>
</comment>
<dbReference type="GO" id="GO:0008270">
    <property type="term" value="F:zinc ion binding"/>
    <property type="evidence" value="ECO:0007669"/>
    <property type="project" value="InterPro"/>
</dbReference>
<evidence type="ECO:0000256" key="1">
    <source>
        <dbReference type="ARBA" id="ARBA00004123"/>
    </source>
</evidence>
<evidence type="ECO:0000256" key="3">
    <source>
        <dbReference type="ARBA" id="ARBA00023163"/>
    </source>
</evidence>
<keyword evidence="2" id="KW-0805">Transcription regulation</keyword>